<sequence>MKVSLALLGCLAAAARAHFAFLPIQPPLEAEDGDALPSKREVGTFEQLIDHSAPELGTFEQRFWWNTTFWRGPGSPIVLFTPGEVAAEGYTGYLTDRALTGAIAKEIGGAIIMIEHRNWGSSLPYALQDTKNLQQHTLSNAVLDLVHFARNATLPFDADGSSNAPQAPWVYTGGSYSGYLSAAIAKLAPGTFWAYHASSAPVEAVYDYWSYFLPIQEGMPKNCSRDFERIIDYVDTVLTKGTSDDIYALKKKFGMQDVLHDDDFASALSSPLGYWQSIQQYSGYSDFYAMCDTVEGVAGNAATRNSTAPGPDGVGLTKALDNFAAWWRAEMITGVCASYGYEDWQDPSSMACWDTYNATSPGYTDWTADNAFGRPWYWLLCNEPFFYWQVGAPEDRPTIVSRLVTPEYYQRQCSLFFPQQGEYTFASNKGKTADDVNSQTSGWSFTNTTRLVWANGEFDPWRSASVSSELRPGGPLQSRPGAPVELIPGSRHCNDLLIKNAEVNADVKAAVTAEVAQLKTWVDEFYAGKAKRRRVTAKSGRVWR</sequence>
<dbReference type="PANTHER" id="PTHR11010:SF23">
    <property type="entry name" value="SERINE PEPTIDASE"/>
    <property type="match status" value="1"/>
</dbReference>
<organism evidence="7 8">
    <name type="scientific">Colletotrichum zoysiae</name>
    <dbReference type="NCBI Taxonomy" id="1216348"/>
    <lineage>
        <taxon>Eukaryota</taxon>
        <taxon>Fungi</taxon>
        <taxon>Dikarya</taxon>
        <taxon>Ascomycota</taxon>
        <taxon>Pezizomycotina</taxon>
        <taxon>Sordariomycetes</taxon>
        <taxon>Hypocreomycetidae</taxon>
        <taxon>Glomerellales</taxon>
        <taxon>Glomerellaceae</taxon>
        <taxon>Colletotrichum</taxon>
        <taxon>Colletotrichum graminicola species complex</taxon>
    </lineage>
</organism>
<keyword evidence="2" id="KW-0645">Protease</keyword>
<evidence type="ECO:0000313" key="8">
    <source>
        <dbReference type="Proteomes" id="UP001232148"/>
    </source>
</evidence>
<name>A0AAD9H7H2_9PEZI</name>
<keyword evidence="5" id="KW-0325">Glycoprotein</keyword>
<evidence type="ECO:0000256" key="3">
    <source>
        <dbReference type="ARBA" id="ARBA00022729"/>
    </source>
</evidence>
<dbReference type="SUPFAM" id="SSF53474">
    <property type="entry name" value="alpha/beta-Hydrolases"/>
    <property type="match status" value="1"/>
</dbReference>
<comment type="caution">
    <text evidence="7">The sequence shown here is derived from an EMBL/GenBank/DDBJ whole genome shotgun (WGS) entry which is preliminary data.</text>
</comment>
<gene>
    <name evidence="7" type="ORF">LX32DRAFT_135342</name>
</gene>
<dbReference type="GO" id="GO:0006508">
    <property type="term" value="P:proteolysis"/>
    <property type="evidence" value="ECO:0007669"/>
    <property type="project" value="UniProtKB-KW"/>
</dbReference>
<dbReference type="GO" id="GO:0070008">
    <property type="term" value="F:serine-type exopeptidase activity"/>
    <property type="evidence" value="ECO:0007669"/>
    <property type="project" value="InterPro"/>
</dbReference>
<dbReference type="Pfam" id="PF05577">
    <property type="entry name" value="Peptidase_S28"/>
    <property type="match status" value="1"/>
</dbReference>
<comment type="similarity">
    <text evidence="1">Belongs to the peptidase S28 family.</text>
</comment>
<proteinExistence type="inferred from homology"/>
<evidence type="ECO:0000256" key="1">
    <source>
        <dbReference type="ARBA" id="ARBA00011079"/>
    </source>
</evidence>
<dbReference type="AlphaFoldDB" id="A0AAD9H7H2"/>
<dbReference type="InterPro" id="IPR008758">
    <property type="entry name" value="Peptidase_S28"/>
</dbReference>
<dbReference type="Proteomes" id="UP001232148">
    <property type="component" value="Unassembled WGS sequence"/>
</dbReference>
<evidence type="ECO:0000256" key="5">
    <source>
        <dbReference type="ARBA" id="ARBA00023180"/>
    </source>
</evidence>
<dbReference type="GO" id="GO:0008239">
    <property type="term" value="F:dipeptidyl-peptidase activity"/>
    <property type="evidence" value="ECO:0007669"/>
    <property type="project" value="TreeGrafter"/>
</dbReference>
<reference evidence="7" key="1">
    <citation type="submission" date="2021-06" db="EMBL/GenBank/DDBJ databases">
        <title>Comparative genomics, transcriptomics and evolutionary studies reveal genomic signatures of adaptation to plant cell wall in hemibiotrophic fungi.</title>
        <authorList>
            <consortium name="DOE Joint Genome Institute"/>
            <person name="Baroncelli R."/>
            <person name="Diaz J.F."/>
            <person name="Benocci T."/>
            <person name="Peng M."/>
            <person name="Battaglia E."/>
            <person name="Haridas S."/>
            <person name="Andreopoulos W."/>
            <person name="Labutti K."/>
            <person name="Pangilinan J."/>
            <person name="Floch G.L."/>
            <person name="Makela M.R."/>
            <person name="Henrissat B."/>
            <person name="Grigoriev I.V."/>
            <person name="Crouch J.A."/>
            <person name="De Vries R.P."/>
            <person name="Sukno S.A."/>
            <person name="Thon M.R."/>
        </authorList>
    </citation>
    <scope>NUCLEOTIDE SEQUENCE</scope>
    <source>
        <strain evidence="7">MAFF235873</strain>
    </source>
</reference>
<protein>
    <submittedName>
        <fullName evidence="7">Serine carboxypeptidase S28</fullName>
    </submittedName>
</protein>
<keyword evidence="4" id="KW-0378">Hydrolase</keyword>
<dbReference type="InterPro" id="IPR029058">
    <property type="entry name" value="AB_hydrolase_fold"/>
</dbReference>
<evidence type="ECO:0000313" key="7">
    <source>
        <dbReference type="EMBL" id="KAK2023603.1"/>
    </source>
</evidence>
<feature type="chain" id="PRO_5041917261" evidence="6">
    <location>
        <begin position="18"/>
        <end position="544"/>
    </location>
</feature>
<accession>A0AAD9H7H2</accession>
<feature type="signal peptide" evidence="6">
    <location>
        <begin position="1"/>
        <end position="17"/>
    </location>
</feature>
<dbReference type="GO" id="GO:0004180">
    <property type="term" value="F:carboxypeptidase activity"/>
    <property type="evidence" value="ECO:0007669"/>
    <property type="project" value="UniProtKB-KW"/>
</dbReference>
<evidence type="ECO:0000256" key="4">
    <source>
        <dbReference type="ARBA" id="ARBA00022801"/>
    </source>
</evidence>
<evidence type="ECO:0000256" key="6">
    <source>
        <dbReference type="SAM" id="SignalP"/>
    </source>
</evidence>
<keyword evidence="8" id="KW-1185">Reference proteome</keyword>
<dbReference type="EMBL" id="MU842994">
    <property type="protein sequence ID" value="KAK2023603.1"/>
    <property type="molecule type" value="Genomic_DNA"/>
</dbReference>
<evidence type="ECO:0000256" key="2">
    <source>
        <dbReference type="ARBA" id="ARBA00022670"/>
    </source>
</evidence>
<keyword evidence="7" id="KW-0121">Carboxypeptidase</keyword>
<keyword evidence="3 6" id="KW-0732">Signal</keyword>
<dbReference type="Gene3D" id="3.40.50.1820">
    <property type="entry name" value="alpha/beta hydrolase"/>
    <property type="match status" value="2"/>
</dbReference>
<dbReference type="PANTHER" id="PTHR11010">
    <property type="entry name" value="PROTEASE S28 PRO-X CARBOXYPEPTIDASE-RELATED"/>
    <property type="match status" value="1"/>
</dbReference>